<organism evidence="2 3">
    <name type="scientific">Dibothriocephalus latus</name>
    <name type="common">Fish tapeworm</name>
    <name type="synonym">Diphyllobothrium latum</name>
    <dbReference type="NCBI Taxonomy" id="60516"/>
    <lineage>
        <taxon>Eukaryota</taxon>
        <taxon>Metazoa</taxon>
        <taxon>Spiralia</taxon>
        <taxon>Lophotrochozoa</taxon>
        <taxon>Platyhelminthes</taxon>
        <taxon>Cestoda</taxon>
        <taxon>Eucestoda</taxon>
        <taxon>Diphyllobothriidea</taxon>
        <taxon>Diphyllobothriidae</taxon>
        <taxon>Dibothriocephalus</taxon>
    </lineage>
</organism>
<keyword evidence="3" id="KW-1185">Reference proteome</keyword>
<dbReference type="InterPro" id="IPR027267">
    <property type="entry name" value="AH/BAR_dom_sf"/>
</dbReference>
<dbReference type="Proteomes" id="UP000281553">
    <property type="component" value="Unassembled WGS sequence"/>
</dbReference>
<dbReference type="OrthoDB" id="6287870at2759"/>
<proteinExistence type="predicted"/>
<dbReference type="GO" id="GO:0051049">
    <property type="term" value="P:regulation of transport"/>
    <property type="evidence" value="ECO:0007669"/>
    <property type="project" value="TreeGrafter"/>
</dbReference>
<dbReference type="GO" id="GO:0005794">
    <property type="term" value="C:Golgi apparatus"/>
    <property type="evidence" value="ECO:0007669"/>
    <property type="project" value="TreeGrafter"/>
</dbReference>
<feature type="region of interest" description="Disordered" evidence="1">
    <location>
        <begin position="64"/>
        <end position="187"/>
    </location>
</feature>
<evidence type="ECO:0000313" key="2">
    <source>
        <dbReference type="EMBL" id="VDN27887.1"/>
    </source>
</evidence>
<dbReference type="PANTHER" id="PTHR10164">
    <property type="entry name" value="ISLET CELL AUTOANTIGEN 1"/>
    <property type="match status" value="1"/>
</dbReference>
<dbReference type="SUPFAM" id="SSF103657">
    <property type="entry name" value="BAR/IMD domain-like"/>
    <property type="match status" value="1"/>
</dbReference>
<dbReference type="AlphaFoldDB" id="A0A3P7MZ21"/>
<evidence type="ECO:0000313" key="3">
    <source>
        <dbReference type="Proteomes" id="UP000281553"/>
    </source>
</evidence>
<name>A0A3P7MZ21_DIBLA</name>
<feature type="compositionally biased region" description="Low complexity" evidence="1">
    <location>
        <begin position="82"/>
        <end position="94"/>
    </location>
</feature>
<dbReference type="InterPro" id="IPR024114">
    <property type="entry name" value="Islet_autoAg_Ica1/Ica1-like"/>
</dbReference>
<sequence>MKLASMQKVDLLAASRCNMLSQVLAAYQDTLLQTMVSVSESFKGYQYYEFSLLKELTPTVRKLAQETSNAAEDETENESSPESEAPPINPSSPIEPEESVTAAKDSTNVDKKLDSLFPDDLLTADDSLPPPPEGKNDSSDLLGGPTSNEDSEFLNDILSLGPLPPTTGSGEDKTASAASEKPSGIDSLPLFAFSSQLGQSADASAWHAGRQWQ</sequence>
<evidence type="ECO:0008006" key="4">
    <source>
        <dbReference type="Google" id="ProtNLM"/>
    </source>
</evidence>
<reference evidence="2 3" key="1">
    <citation type="submission" date="2018-11" db="EMBL/GenBank/DDBJ databases">
        <authorList>
            <consortium name="Pathogen Informatics"/>
        </authorList>
    </citation>
    <scope>NUCLEOTIDE SEQUENCE [LARGE SCALE GENOMIC DNA]</scope>
</reference>
<dbReference type="EMBL" id="UYRU01077226">
    <property type="protein sequence ID" value="VDN27887.1"/>
    <property type="molecule type" value="Genomic_DNA"/>
</dbReference>
<feature type="compositionally biased region" description="Acidic residues" evidence="1">
    <location>
        <begin position="71"/>
        <end position="81"/>
    </location>
</feature>
<gene>
    <name evidence="2" type="ORF">DILT_LOCUS15086</name>
</gene>
<accession>A0A3P7MZ21</accession>
<protein>
    <recommendedName>
        <fullName evidence="4">AH domain-containing protein</fullName>
    </recommendedName>
</protein>
<evidence type="ECO:0000256" key="1">
    <source>
        <dbReference type="SAM" id="MobiDB-lite"/>
    </source>
</evidence>
<dbReference type="PANTHER" id="PTHR10164:SF4">
    <property type="entry name" value="GH23156P"/>
    <property type="match status" value="1"/>
</dbReference>